<dbReference type="Proteomes" id="UP000034329">
    <property type="component" value="Unassembled WGS sequence"/>
</dbReference>
<evidence type="ECO:0000313" key="1">
    <source>
        <dbReference type="EMBL" id="KKU10247.1"/>
    </source>
</evidence>
<proteinExistence type="predicted"/>
<comment type="caution">
    <text evidence="1">The sequence shown here is derived from an EMBL/GenBank/DDBJ whole genome shotgun (WGS) entry which is preliminary data.</text>
</comment>
<name>A0A0G1MQ62_9BACT</name>
<organism evidence="1 2">
    <name type="scientific">Candidatus Woesebacteria bacterium GW2011_GWB1_45_5</name>
    <dbReference type="NCBI Taxonomy" id="1618581"/>
    <lineage>
        <taxon>Bacteria</taxon>
        <taxon>Candidatus Woeseibacteriota</taxon>
    </lineage>
</organism>
<sequence length="66" mass="7503">MARTQFNRALTTSDVEEVRSALVFYYPQVVGENARADPGKHSTKKFSWTGRLDFDDDIKFATGTKM</sequence>
<dbReference type="EMBL" id="LCLA01000016">
    <property type="protein sequence ID" value="KKU10247.1"/>
    <property type="molecule type" value="Genomic_DNA"/>
</dbReference>
<dbReference type="AlphaFoldDB" id="A0A0G1MQ62"/>
<accession>A0A0G1MQ62</accession>
<evidence type="ECO:0000313" key="2">
    <source>
        <dbReference type="Proteomes" id="UP000034329"/>
    </source>
</evidence>
<protein>
    <submittedName>
        <fullName evidence="1">Uncharacterized protein</fullName>
    </submittedName>
</protein>
<gene>
    <name evidence="1" type="ORF">UX13_C0016G0004</name>
</gene>
<reference evidence="1 2" key="1">
    <citation type="journal article" date="2015" name="Nature">
        <title>rRNA introns, odd ribosomes, and small enigmatic genomes across a large radiation of phyla.</title>
        <authorList>
            <person name="Brown C.T."/>
            <person name="Hug L.A."/>
            <person name="Thomas B.C."/>
            <person name="Sharon I."/>
            <person name="Castelle C.J."/>
            <person name="Singh A."/>
            <person name="Wilkins M.J."/>
            <person name="Williams K.H."/>
            <person name="Banfield J.F."/>
        </authorList>
    </citation>
    <scope>NUCLEOTIDE SEQUENCE [LARGE SCALE GENOMIC DNA]</scope>
</reference>